<proteinExistence type="predicted"/>
<gene>
    <name evidence="2" type="ORF">C9374_000435</name>
</gene>
<evidence type="ECO:0000313" key="2">
    <source>
        <dbReference type="EMBL" id="KAG2388271.1"/>
    </source>
</evidence>
<dbReference type="GeneID" id="68092897"/>
<dbReference type="RefSeq" id="XP_044552263.1">
    <property type="nucleotide sequence ID" value="XM_044693979.1"/>
</dbReference>
<name>A0AA88KP43_NAELO</name>
<comment type="caution">
    <text evidence="2">The sequence shown here is derived from an EMBL/GenBank/DDBJ whole genome shotgun (WGS) entry which is preliminary data.</text>
</comment>
<dbReference type="AlphaFoldDB" id="A0AA88KP43"/>
<protein>
    <submittedName>
        <fullName evidence="2">Uncharacterized protein</fullName>
    </submittedName>
</protein>
<keyword evidence="3" id="KW-1185">Reference proteome</keyword>
<feature type="compositionally biased region" description="Low complexity" evidence="1">
    <location>
        <begin position="245"/>
        <end position="275"/>
    </location>
</feature>
<accession>A0AA88KP43</accession>
<sequence length="432" mass="48236">MSRQLAFGSRELSPCNGPFRNDTNTQIYHATYHEPPCQPSNTKNGNFESPNNLVALLHPHSTSGLDRRDHVVVNSDMSNFHETSSFQTLSYCHSSKKRLSMNSFQFPTTSNSSFETNVLPTPLQQGQYLGLPPFELDSCMTWNQDYYYSIQENHNNRSQDLCALIDLALKDVPSELGLTWSIFNTNSMSSSLGLQQGTNAIMLSHDASIRTNAIPFMDTHSTTPHASFDKIRNTSQDIMNCSDKSNSSNEASNTTEGSSTTSSCTSSPPSCPSSSSNPFMMMDTCSTSGSSLVPTTTSCHSSNSCRTCTNIHHAPLRFTYYFDEEHHFLSPKRSMKIAPSKKKPSLIKAGELSTKNRRKIAKSFGSKTKRKNSPQTILCQNNELTSVVNDNNNTSRYRVRFGPNVFDEIMMEHSKQQGKEIHFVNSNAEEFQ</sequence>
<dbReference type="EMBL" id="PYSW02000010">
    <property type="protein sequence ID" value="KAG2388271.1"/>
    <property type="molecule type" value="Genomic_DNA"/>
</dbReference>
<reference evidence="2 3" key="1">
    <citation type="journal article" date="2018" name="BMC Genomics">
        <title>The genome of Naegleria lovaniensis, the basis for a comparative approach to unravel pathogenicity factors of the human pathogenic amoeba N. fowleri.</title>
        <authorList>
            <person name="Liechti N."/>
            <person name="Schurch N."/>
            <person name="Bruggmann R."/>
            <person name="Wittwer M."/>
        </authorList>
    </citation>
    <scope>NUCLEOTIDE SEQUENCE [LARGE SCALE GENOMIC DNA]</scope>
    <source>
        <strain evidence="2 3">ATCC 30569</strain>
    </source>
</reference>
<evidence type="ECO:0000256" key="1">
    <source>
        <dbReference type="SAM" id="MobiDB-lite"/>
    </source>
</evidence>
<evidence type="ECO:0000313" key="3">
    <source>
        <dbReference type="Proteomes" id="UP000816034"/>
    </source>
</evidence>
<dbReference type="Proteomes" id="UP000816034">
    <property type="component" value="Unassembled WGS sequence"/>
</dbReference>
<feature type="region of interest" description="Disordered" evidence="1">
    <location>
        <begin position="239"/>
        <end position="275"/>
    </location>
</feature>
<organism evidence="2 3">
    <name type="scientific">Naegleria lovaniensis</name>
    <name type="common">Amoeba</name>
    <dbReference type="NCBI Taxonomy" id="51637"/>
    <lineage>
        <taxon>Eukaryota</taxon>
        <taxon>Discoba</taxon>
        <taxon>Heterolobosea</taxon>
        <taxon>Tetramitia</taxon>
        <taxon>Eutetramitia</taxon>
        <taxon>Vahlkampfiidae</taxon>
        <taxon>Naegleria</taxon>
    </lineage>
</organism>